<evidence type="ECO:0000256" key="1">
    <source>
        <dbReference type="SAM" id="SignalP"/>
    </source>
</evidence>
<accession>A0A2T0SGL8</accession>
<evidence type="ECO:0008006" key="4">
    <source>
        <dbReference type="Google" id="ProtNLM"/>
    </source>
</evidence>
<reference evidence="2 3" key="1">
    <citation type="submission" date="2018-03" db="EMBL/GenBank/DDBJ databases">
        <title>Genomic Encyclopedia of Archaeal and Bacterial Type Strains, Phase II (KMG-II): from individual species to whole genera.</title>
        <authorList>
            <person name="Goeker M."/>
        </authorList>
    </citation>
    <scope>NUCLEOTIDE SEQUENCE [LARGE SCALE GENOMIC DNA]</scope>
    <source>
        <strain evidence="2 3">DSM 28354</strain>
    </source>
</reference>
<protein>
    <recommendedName>
        <fullName evidence="4">Outer membrane protein with beta-barrel domain</fullName>
    </recommendedName>
</protein>
<keyword evidence="1" id="KW-0732">Signal</keyword>
<feature type="signal peptide" evidence="1">
    <location>
        <begin position="1"/>
        <end position="22"/>
    </location>
</feature>
<dbReference type="AlphaFoldDB" id="A0A2T0SGL8"/>
<dbReference type="Proteomes" id="UP000238375">
    <property type="component" value="Unassembled WGS sequence"/>
</dbReference>
<sequence>MKTGNLIGIVGLACLGVTAANAQQWTLGPKLELGLSARSTSVNEVMIGDVSVESGANAGDAMGAGIGGFARYDRSRWYGQAELLTQRANVANYYISGPQVGFADYVRVSRLAGRLLGGYKPLPWLRFSVGVAANQYRRNQENYYASTIANEYRLAEQYPTDKDRFLSVARTYEVGQSVSQSLKAVSADMLFGIGVDVGGLTIDIINSSSLTPVVDGITHQGQVYDLRQKYSNWSLQLGYRLFPVKAHLLAPRRSNRAYERIKKDIPFYRNEVHIAVGLLGEDIGSAFLYENRYTRYLTRRFGLSIGANIMRLSGSYYLPSQTTEVQVLPAVRFLPLYSRRHIIGLSVGPLLCYKSGYTVSSGRYGGNGPATVNLRNDSEASTFSASIQGTVDYQFAISDRLLFGPWLRLSSDYAYAGIQAGYRF</sequence>
<dbReference type="OrthoDB" id="931294at2"/>
<gene>
    <name evidence="2" type="ORF">CLV58_12148</name>
</gene>
<comment type="caution">
    <text evidence="2">The sequence shown here is derived from an EMBL/GenBank/DDBJ whole genome shotgun (WGS) entry which is preliminary data.</text>
</comment>
<keyword evidence="3" id="KW-1185">Reference proteome</keyword>
<dbReference type="RefSeq" id="WP_106139768.1">
    <property type="nucleotide sequence ID" value="NZ_PVTE01000021.1"/>
</dbReference>
<feature type="chain" id="PRO_5015634174" description="Outer membrane protein with beta-barrel domain" evidence="1">
    <location>
        <begin position="23"/>
        <end position="424"/>
    </location>
</feature>
<name>A0A2T0SGL8_9BACT</name>
<evidence type="ECO:0000313" key="2">
    <source>
        <dbReference type="EMBL" id="PRY32547.1"/>
    </source>
</evidence>
<proteinExistence type="predicted"/>
<evidence type="ECO:0000313" key="3">
    <source>
        <dbReference type="Proteomes" id="UP000238375"/>
    </source>
</evidence>
<dbReference type="EMBL" id="PVTE01000021">
    <property type="protein sequence ID" value="PRY32547.1"/>
    <property type="molecule type" value="Genomic_DNA"/>
</dbReference>
<organism evidence="2 3">
    <name type="scientific">Spirosoma oryzae</name>
    <dbReference type="NCBI Taxonomy" id="1469603"/>
    <lineage>
        <taxon>Bacteria</taxon>
        <taxon>Pseudomonadati</taxon>
        <taxon>Bacteroidota</taxon>
        <taxon>Cytophagia</taxon>
        <taxon>Cytophagales</taxon>
        <taxon>Cytophagaceae</taxon>
        <taxon>Spirosoma</taxon>
    </lineage>
</organism>